<dbReference type="EMBL" id="JAMZMM010000077">
    <property type="protein sequence ID" value="MCP2728837.1"/>
    <property type="molecule type" value="Genomic_DNA"/>
</dbReference>
<name>A0AAE3KRV7_9CYAN</name>
<evidence type="ECO:0000256" key="2">
    <source>
        <dbReference type="ARBA" id="ARBA00022448"/>
    </source>
</evidence>
<proteinExistence type="inferred from homology"/>
<evidence type="ECO:0000256" key="6">
    <source>
        <dbReference type="ARBA" id="ARBA00023136"/>
    </source>
</evidence>
<dbReference type="InterPro" id="IPR037185">
    <property type="entry name" value="EmrE-like"/>
</dbReference>
<evidence type="ECO:0000313" key="9">
    <source>
        <dbReference type="EMBL" id="MCP2728837.1"/>
    </source>
</evidence>
<evidence type="ECO:0000256" key="4">
    <source>
        <dbReference type="ARBA" id="ARBA00022692"/>
    </source>
</evidence>
<feature type="transmembrane region" description="Helical" evidence="8">
    <location>
        <begin position="23"/>
        <end position="44"/>
    </location>
</feature>
<evidence type="ECO:0000256" key="8">
    <source>
        <dbReference type="SAM" id="Phobius"/>
    </source>
</evidence>
<keyword evidence="10" id="KW-1185">Reference proteome</keyword>
<organism evidence="9 10">
    <name type="scientific">Limnofasciculus baicalensis BBK-W-15</name>
    <dbReference type="NCBI Taxonomy" id="2699891"/>
    <lineage>
        <taxon>Bacteria</taxon>
        <taxon>Bacillati</taxon>
        <taxon>Cyanobacteriota</taxon>
        <taxon>Cyanophyceae</taxon>
        <taxon>Coleofasciculales</taxon>
        <taxon>Coleofasciculaceae</taxon>
        <taxon>Limnofasciculus</taxon>
        <taxon>Limnofasciculus baicalensis</taxon>
    </lineage>
</organism>
<keyword evidence="5 8" id="KW-1133">Transmembrane helix</keyword>
<evidence type="ECO:0000256" key="1">
    <source>
        <dbReference type="ARBA" id="ARBA00004651"/>
    </source>
</evidence>
<evidence type="ECO:0000256" key="7">
    <source>
        <dbReference type="RuleBase" id="RU003942"/>
    </source>
</evidence>
<comment type="subcellular location">
    <subcellularLocation>
        <location evidence="1 7">Cell membrane</location>
        <topology evidence="1 7">Multi-pass membrane protein</topology>
    </subcellularLocation>
</comment>
<keyword evidence="6 8" id="KW-0472">Membrane</keyword>
<dbReference type="GO" id="GO:0022857">
    <property type="term" value="F:transmembrane transporter activity"/>
    <property type="evidence" value="ECO:0007669"/>
    <property type="project" value="InterPro"/>
</dbReference>
<dbReference type="InterPro" id="IPR045324">
    <property type="entry name" value="Small_multidrug_res"/>
</dbReference>
<protein>
    <submittedName>
        <fullName evidence="9">Multidrug efflux SMR transporter</fullName>
    </submittedName>
</protein>
<sequence>MIAVVCEIVWASTLKMTGGYSQLWPSVFNAVILAINTYFISLAVKSLPVAIAYPIWTGLGGVGVAIGAVIFFDESLGIFQILCILLIILGVIGLEATKSEEAVETSNSSVEVTNSVEGLEPIKLDEILNSIEIQQLVEPIRLE</sequence>
<dbReference type="SUPFAM" id="SSF103481">
    <property type="entry name" value="Multidrug resistance efflux transporter EmrE"/>
    <property type="match status" value="1"/>
</dbReference>
<dbReference type="PANTHER" id="PTHR30561">
    <property type="entry name" value="SMR FAMILY PROTON-DEPENDENT DRUG EFFLUX TRANSPORTER SUGE"/>
    <property type="match status" value="1"/>
</dbReference>
<evidence type="ECO:0000256" key="3">
    <source>
        <dbReference type="ARBA" id="ARBA00022475"/>
    </source>
</evidence>
<keyword evidence="3" id="KW-1003">Cell membrane</keyword>
<evidence type="ECO:0000256" key="5">
    <source>
        <dbReference type="ARBA" id="ARBA00022989"/>
    </source>
</evidence>
<dbReference type="InterPro" id="IPR000390">
    <property type="entry name" value="Small_drug/metabolite_transptr"/>
</dbReference>
<reference evidence="9" key="1">
    <citation type="submission" date="2022-06" db="EMBL/GenBank/DDBJ databases">
        <title>New cyanobacteria of genus Symplocastrum in benthos of Lake Baikal.</title>
        <authorList>
            <person name="Sorokovikova E."/>
            <person name="Tikhonova I."/>
            <person name="Krasnopeev A."/>
            <person name="Evseev P."/>
            <person name="Gladkikh A."/>
            <person name="Belykh O."/>
        </authorList>
    </citation>
    <scope>NUCLEOTIDE SEQUENCE</scope>
    <source>
        <strain evidence="9">BBK-W-15</strain>
    </source>
</reference>
<comment type="caution">
    <text evidence="9">The sequence shown here is derived from an EMBL/GenBank/DDBJ whole genome shotgun (WGS) entry which is preliminary data.</text>
</comment>
<dbReference type="GO" id="GO:0005886">
    <property type="term" value="C:plasma membrane"/>
    <property type="evidence" value="ECO:0007669"/>
    <property type="project" value="UniProtKB-SubCell"/>
</dbReference>
<dbReference type="Proteomes" id="UP001204953">
    <property type="component" value="Unassembled WGS sequence"/>
</dbReference>
<dbReference type="AlphaFoldDB" id="A0AAE3KRV7"/>
<feature type="transmembrane region" description="Helical" evidence="8">
    <location>
        <begin position="51"/>
        <end position="72"/>
    </location>
</feature>
<dbReference type="Gene3D" id="1.10.3730.20">
    <property type="match status" value="1"/>
</dbReference>
<dbReference type="PANTHER" id="PTHR30561:SF1">
    <property type="entry name" value="MULTIDRUG TRANSPORTER EMRE"/>
    <property type="match status" value="1"/>
</dbReference>
<keyword evidence="4 7" id="KW-0812">Transmembrane</keyword>
<evidence type="ECO:0000313" key="10">
    <source>
        <dbReference type="Proteomes" id="UP001204953"/>
    </source>
</evidence>
<comment type="similarity">
    <text evidence="7">Belongs to the drug/metabolite transporter (DMT) superfamily. Small multidrug resistance (SMR) (TC 2.A.7.1) family.</text>
</comment>
<gene>
    <name evidence="9" type="ORF">NJ959_10210</name>
</gene>
<accession>A0AAE3KRV7</accession>
<feature type="transmembrane region" description="Helical" evidence="8">
    <location>
        <begin position="78"/>
        <end position="96"/>
    </location>
</feature>
<dbReference type="Pfam" id="PF00893">
    <property type="entry name" value="Multi_Drug_Res"/>
    <property type="match status" value="1"/>
</dbReference>
<keyword evidence="2" id="KW-0813">Transport</keyword>